<sequence>MRTEHVTLRLPTEAVQAVRRLAHARDITPGQFMREAIGAEIRRSTRNAKTPNRADEQLLGPLRVLLASDFARATSWEDLNDRLCAKGYALREAGGGLALHEAPGGARLCKASELGHAYGALMRRFGAPLPGHAHRHLADRILGTARPRDAPPDDFDVIEPF</sequence>
<organism evidence="1 2">
    <name type="scientific">Roseovarius spongiae</name>
    <dbReference type="NCBI Taxonomy" id="2320272"/>
    <lineage>
        <taxon>Bacteria</taxon>
        <taxon>Pseudomonadati</taxon>
        <taxon>Pseudomonadota</taxon>
        <taxon>Alphaproteobacteria</taxon>
        <taxon>Rhodobacterales</taxon>
        <taxon>Roseobacteraceae</taxon>
        <taxon>Roseovarius</taxon>
    </lineage>
</organism>
<dbReference type="OrthoDB" id="7869496at2"/>
<proteinExistence type="predicted"/>
<evidence type="ECO:0000313" key="2">
    <source>
        <dbReference type="Proteomes" id="UP000281128"/>
    </source>
</evidence>
<accession>A0A3A8B414</accession>
<keyword evidence="2" id="KW-1185">Reference proteome</keyword>
<name>A0A3A8B414_9RHOB</name>
<reference evidence="1 2" key="1">
    <citation type="submission" date="2018-09" db="EMBL/GenBank/DDBJ databases">
        <title>Roseovarius spongiae sp. nov., isolated from a marine sponge.</title>
        <authorList>
            <person name="Zhuang L."/>
            <person name="Luo L."/>
        </authorList>
    </citation>
    <scope>NUCLEOTIDE SEQUENCE [LARGE SCALE GENOMIC DNA]</scope>
    <source>
        <strain evidence="1 2">HN-E21</strain>
    </source>
</reference>
<dbReference type="Proteomes" id="UP000281128">
    <property type="component" value="Unassembled WGS sequence"/>
</dbReference>
<protein>
    <recommendedName>
        <fullName evidence="3">Ribbon-helix-helix protein, CopG family</fullName>
    </recommendedName>
</protein>
<dbReference type="CDD" id="cd21631">
    <property type="entry name" value="RHH_CopG_NikR-like"/>
    <property type="match status" value="1"/>
</dbReference>
<evidence type="ECO:0008006" key="3">
    <source>
        <dbReference type="Google" id="ProtNLM"/>
    </source>
</evidence>
<evidence type="ECO:0000313" key="1">
    <source>
        <dbReference type="EMBL" id="RKF16311.1"/>
    </source>
</evidence>
<gene>
    <name evidence="1" type="ORF">D6850_01770</name>
</gene>
<dbReference type="EMBL" id="RAPE01000001">
    <property type="protein sequence ID" value="RKF16311.1"/>
    <property type="molecule type" value="Genomic_DNA"/>
</dbReference>
<dbReference type="AlphaFoldDB" id="A0A3A8B414"/>
<comment type="caution">
    <text evidence="1">The sequence shown here is derived from an EMBL/GenBank/DDBJ whole genome shotgun (WGS) entry which is preliminary data.</text>
</comment>
<dbReference type="RefSeq" id="WP_121163318.1">
    <property type="nucleotide sequence ID" value="NZ_RAPE01000001.1"/>
</dbReference>